<dbReference type="GO" id="GO:0045989">
    <property type="term" value="P:positive regulation of striated muscle contraction"/>
    <property type="evidence" value="ECO:0007669"/>
    <property type="project" value="UniProtKB-ARBA"/>
</dbReference>
<dbReference type="Proteomes" id="UP000274756">
    <property type="component" value="Unassembled WGS sequence"/>
</dbReference>
<dbReference type="FunFam" id="2.60.40.10:FF:000345">
    <property type="entry name" value="Muscle M-line assembly protein unc-89"/>
    <property type="match status" value="4"/>
</dbReference>
<feature type="domain" description="Ig-like" evidence="7">
    <location>
        <begin position="1137"/>
        <end position="1225"/>
    </location>
</feature>
<feature type="domain" description="Ig-like" evidence="7">
    <location>
        <begin position="2170"/>
        <end position="2261"/>
    </location>
</feature>
<feature type="domain" description="Ig-like" evidence="7">
    <location>
        <begin position="2397"/>
        <end position="2476"/>
    </location>
</feature>
<dbReference type="FunFam" id="2.60.40.10:FF:000032">
    <property type="entry name" value="palladin isoform X1"/>
    <property type="match status" value="3"/>
</dbReference>
<feature type="domain" description="Ig-like" evidence="7">
    <location>
        <begin position="1039"/>
        <end position="1129"/>
    </location>
</feature>
<feature type="domain" description="Ig-like" evidence="7">
    <location>
        <begin position="1633"/>
        <end position="1722"/>
    </location>
</feature>
<keyword evidence="3" id="KW-0963">Cytoplasm</keyword>
<reference evidence="12" key="1">
    <citation type="submission" date="2016-04" db="UniProtKB">
        <authorList>
            <consortium name="WormBaseParasite"/>
        </authorList>
    </citation>
    <scope>IDENTIFICATION</scope>
</reference>
<dbReference type="InterPro" id="IPR036116">
    <property type="entry name" value="FN3_sf"/>
</dbReference>
<feature type="domain" description="Ig-like" evidence="7">
    <location>
        <begin position="2847"/>
        <end position="2936"/>
    </location>
</feature>
<dbReference type="GO" id="GO:0040017">
    <property type="term" value="P:positive regulation of locomotion"/>
    <property type="evidence" value="ECO:0007669"/>
    <property type="project" value="UniProtKB-ARBA"/>
</dbReference>
<dbReference type="Proteomes" id="UP000038040">
    <property type="component" value="Unplaced"/>
</dbReference>
<dbReference type="SMART" id="SM00408">
    <property type="entry name" value="IGc2"/>
    <property type="match status" value="16"/>
</dbReference>
<dbReference type="PROSITE" id="PS50853">
    <property type="entry name" value="FN3"/>
    <property type="match status" value="1"/>
</dbReference>
<dbReference type="InterPro" id="IPR036179">
    <property type="entry name" value="Ig-like_dom_sf"/>
</dbReference>
<keyword evidence="11" id="KW-1185">Reference proteome</keyword>
<evidence type="ECO:0000313" key="10">
    <source>
        <dbReference type="Proteomes" id="UP000038040"/>
    </source>
</evidence>
<evidence type="ECO:0000256" key="5">
    <source>
        <dbReference type="ARBA" id="ARBA00023157"/>
    </source>
</evidence>
<evidence type="ECO:0000259" key="7">
    <source>
        <dbReference type="PROSITE" id="PS50835"/>
    </source>
</evidence>
<dbReference type="InterPro" id="IPR013098">
    <property type="entry name" value="Ig_I-set"/>
</dbReference>
<dbReference type="EMBL" id="UYYG01001161">
    <property type="protein sequence ID" value="VDN57594.1"/>
    <property type="molecule type" value="Genomic_DNA"/>
</dbReference>
<evidence type="ECO:0000256" key="1">
    <source>
        <dbReference type="ARBA" id="ARBA00004161"/>
    </source>
</evidence>
<dbReference type="InterPro" id="IPR003961">
    <property type="entry name" value="FN3_dom"/>
</dbReference>
<dbReference type="SUPFAM" id="SSF49265">
    <property type="entry name" value="Fibronectin type III"/>
    <property type="match status" value="1"/>
</dbReference>
<evidence type="ECO:0000259" key="8">
    <source>
        <dbReference type="PROSITE" id="PS50853"/>
    </source>
</evidence>
<feature type="domain" description="Ig-like" evidence="7">
    <location>
        <begin position="1843"/>
        <end position="1934"/>
    </location>
</feature>
<feature type="domain" description="Ig-like" evidence="7">
    <location>
        <begin position="1230"/>
        <end position="1318"/>
    </location>
</feature>
<dbReference type="PROSITE" id="PS50835">
    <property type="entry name" value="IG_LIKE"/>
    <property type="match status" value="22"/>
</dbReference>
<feature type="domain" description="Ig-like" evidence="7">
    <location>
        <begin position="910"/>
        <end position="1036"/>
    </location>
</feature>
<dbReference type="SUPFAM" id="SSF48726">
    <property type="entry name" value="Immunoglobulin"/>
    <property type="match status" value="28"/>
</dbReference>
<dbReference type="PANTHER" id="PTHR47633">
    <property type="entry name" value="IMMUNOGLOBULIN"/>
    <property type="match status" value="1"/>
</dbReference>
<dbReference type="Pfam" id="PF00041">
    <property type="entry name" value="fn3"/>
    <property type="match status" value="1"/>
</dbReference>
<protein>
    <submittedName>
        <fullName evidence="12">Immunoglobulin I-set domain protein</fullName>
    </submittedName>
</protein>
<dbReference type="FunFam" id="2.60.40.10:FF:000107">
    <property type="entry name" value="Myosin, light chain kinase a"/>
    <property type="match status" value="1"/>
</dbReference>
<evidence type="ECO:0000256" key="2">
    <source>
        <dbReference type="ARBA" id="ARBA00006692"/>
    </source>
</evidence>
<feature type="domain" description="Ig-like" evidence="7">
    <location>
        <begin position="2749"/>
        <end position="2842"/>
    </location>
</feature>
<proteinExistence type="inferred from homology"/>
<dbReference type="GO" id="GO:0031672">
    <property type="term" value="C:A band"/>
    <property type="evidence" value="ECO:0007669"/>
    <property type="project" value="UniProtKB-SubCell"/>
</dbReference>
<dbReference type="SMART" id="SM00409">
    <property type="entry name" value="IG"/>
    <property type="match status" value="26"/>
</dbReference>
<comment type="similarity">
    <text evidence="2">Belongs to the protein kinase superfamily. CAMK Ser/Thr protein kinase family.</text>
</comment>
<dbReference type="Pfam" id="PF07679">
    <property type="entry name" value="I-set"/>
    <property type="match status" value="27"/>
</dbReference>
<dbReference type="CDD" id="cd00063">
    <property type="entry name" value="FN3"/>
    <property type="match status" value="1"/>
</dbReference>
<feature type="domain" description="Ig-like" evidence="7">
    <location>
        <begin position="2281"/>
        <end position="2370"/>
    </location>
</feature>
<feature type="domain" description="Ig-like" evidence="7">
    <location>
        <begin position="754"/>
        <end position="844"/>
    </location>
</feature>
<dbReference type="InterPro" id="IPR007110">
    <property type="entry name" value="Ig-like_dom"/>
</dbReference>
<dbReference type="SMART" id="SM00060">
    <property type="entry name" value="FN3"/>
    <property type="match status" value="1"/>
</dbReference>
<dbReference type="Gene3D" id="2.60.40.10">
    <property type="entry name" value="Immunoglobulins"/>
    <property type="match status" value="28"/>
</dbReference>
<feature type="domain" description="Ig-like" evidence="7">
    <location>
        <begin position="225"/>
        <end position="314"/>
    </location>
</feature>
<feature type="domain" description="Ig-like" evidence="7">
    <location>
        <begin position="1527"/>
        <end position="1618"/>
    </location>
</feature>
<dbReference type="InterPro" id="IPR003599">
    <property type="entry name" value="Ig_sub"/>
</dbReference>
<reference evidence="9 11" key="2">
    <citation type="submission" date="2018-11" db="EMBL/GenBank/DDBJ databases">
        <authorList>
            <consortium name="Pathogen Informatics"/>
        </authorList>
    </citation>
    <scope>NUCLEOTIDE SEQUENCE [LARGE SCALE GENOMIC DNA]</scope>
</reference>
<name>A0A0N4U920_DRAME</name>
<dbReference type="FunFam" id="2.60.40.10:FF:000425">
    <property type="entry name" value="Myosin light chain kinase"/>
    <property type="match status" value="3"/>
</dbReference>
<feature type="domain" description="Ig-like" evidence="7">
    <location>
        <begin position="39"/>
        <end position="128"/>
    </location>
</feature>
<feature type="domain" description="Ig-like" evidence="7">
    <location>
        <begin position="322"/>
        <end position="406"/>
    </location>
</feature>
<comment type="subcellular location">
    <subcellularLocation>
        <location evidence="1">Cytoplasm</location>
        <location evidence="1">Myofibril</location>
        <location evidence="1">Sarcomere</location>
        <location evidence="1">A band</location>
    </subcellularLocation>
</comment>
<feature type="domain" description="Ig-like" evidence="7">
    <location>
        <begin position="1322"/>
        <end position="1381"/>
    </location>
</feature>
<keyword evidence="5" id="KW-1015">Disulfide bond</keyword>
<organism evidence="10 12">
    <name type="scientific">Dracunculus medinensis</name>
    <name type="common">Guinea worm</name>
    <dbReference type="NCBI Taxonomy" id="318479"/>
    <lineage>
        <taxon>Eukaryota</taxon>
        <taxon>Metazoa</taxon>
        <taxon>Ecdysozoa</taxon>
        <taxon>Nematoda</taxon>
        <taxon>Chromadorea</taxon>
        <taxon>Rhabditida</taxon>
        <taxon>Spirurina</taxon>
        <taxon>Dracunculoidea</taxon>
        <taxon>Dracunculidae</taxon>
        <taxon>Dracunculus</taxon>
    </lineage>
</organism>
<dbReference type="STRING" id="318479.A0A0N4U920"/>
<dbReference type="GO" id="GO:0060298">
    <property type="term" value="P:positive regulation of sarcomere organization"/>
    <property type="evidence" value="ECO:0007669"/>
    <property type="project" value="UniProtKB-ARBA"/>
</dbReference>
<gene>
    <name evidence="9" type="ORF">DME_LOCUS7567</name>
</gene>
<evidence type="ECO:0000313" key="9">
    <source>
        <dbReference type="EMBL" id="VDN57594.1"/>
    </source>
</evidence>
<feature type="domain" description="Ig-like" evidence="7">
    <location>
        <begin position="2056"/>
        <end position="2148"/>
    </location>
</feature>
<feature type="domain" description="Ig-like" evidence="7">
    <location>
        <begin position="1427"/>
        <end position="1516"/>
    </location>
</feature>
<dbReference type="InterPro" id="IPR003598">
    <property type="entry name" value="Ig_sub2"/>
</dbReference>
<sequence>ADAGEFRCEAQNPYGSARTEAALIVRYAFEEPFETEIAPEFLQEIKAAQVNELQEAIFECRVSGMPLPKIKWYKDGEQMKADDNVKIESFLDGTNRLIIKSVNLNDQGNYRCEAINSIGSMSSKAPLTVNTLETLKLVKGLEDLSITVDMKVELTVEVEGQPKDVKWFKGKDEIISDRRIKMKKISAQQYSLEILNSQPSDSGEYRVVLCTETESVESSSAVTINEISKLVCRKGLNDKTVRKGEKLVLEIEVDGKPKNIKWYKDGSLISAKAENLGNGEYQLSIPEINESHAGQYSAVVSDEFGTITSSAKVTHFSVEEKPEIINGLQPITVKVGDEIVLEVKTKGDIKSVKWYKNGNEMKDVTTNYDGNKHQMVIARASIADDAEYKIVLSNNSGDAESAAKLTVKQASPQLEILNGLVDIAAIEGEKVLFEITASYTPDEVQWFKNGELLSPSEIMPMAVSGTTCSLTIPRVSSNDIADYKVILPYSLSCFIDAQFLYFERYKNGREIEPSDKAKQVKIDDQNYQLEIPEVDIEDIAEYKVVLSNEIGEIESSAKLSVKEFSPSLEILKKLNDISVGEGVPVELQIEASCRPDVVKWYKDRDEITSSDDIKLEAISETIFKLTIPKTTGDYTANYKVVISKQGESAFSQCSLIVKVPAIAITKGLKDQTTAPGEKACLQIELNTIPRQIKWYKNGKEIGLNDKAQPKKISDKIYELQIEDTTKDDTADYKVVVSNERGLADSSCSLIVKLPDLRFTQPLRDQAITEHDTVQLIFEVNTSPESVKWYKNDKEISPNDKAKSKKMEDCKFQLEIPDAKKEDTANYKVIVSNDNSNAVSSCALTVKLPALKIIKGLDNQNINVGEKALFSVETNGAPQIVKWYKNGKEIGLSDKAKAKKVNDSNYQLEIPDATIDDSADYKVILSDNGNFVDSTCALTVRLPPQKPTFIKGIEDQFIPVDASREIIIKTTGSPKTVKWYKNGQLLINEINKPMKIQMIDDNNYILTFEKVTLNDSGSYTVEIENEAGKAKSSGEITVEPHLAFLHPLKDMEVIEGEKAEFTLEANAHPRVVKWYKNGREIKDAAGVLEIKDNYTKFSLIIAKTNKGDAADYKIVLSNSIGDIESSAKLLVKKSKGQPKILKGLEDQVILKGDDLILEIKIDGEPTEIRWLKNDSPLSKNVAVTIEKLDEQTYRLVIPRANVTDAGSYSVEAVNEIGKARTSANIGVDEKPEIVKGLEDCQIDEGDEQIFRVETNTPIRAVKWYKNDQEINLSHKVTMKKINPKKFEMSIGKASLDDGAIYKVILSNSAGECGSSASLTVVKPNILRILSPLKDTDVNEGEPIKLLVKIEGQPREVKWLKNGKDITSDDRITIEEKNDLGEYWLAVPCSVHSDGAAYRIVLSNDRNEVQSGCIAHVKAKRLEPATSTPTIVSPLIDVELPEGETLTLKCKVAGEPKPEVKWLKDGKELIKNDHTVIRMALDGTAMLRILDTTKINEGRYCVTAYNSVGESSSSCNVHVLSDDELPSAPRFIIPLKDVFTQAGLKVELGVKVKGIPKPNLDWFINDVRIIFDDEIRFDDIGDGNWTLIINSARIDQTGRIRCVATNKNGKAECDSFFTVTEVRPSRIKADEGYPPRFNVPLWDRRIPDGQLMIIECHVDAKPLADIQWNKDGILLQESEKISINNTSDGACRLRIYAFSQSDIGLYTCIATNALGSADTCANLNIQVEEINEVKSKLQFAPRFNPPLVDKYSEPGEKIYLSCRVEAEPKPSVTWFKDGLPLRNDGRTLVEVDEVGNCLLTILSANESDSGAYRCVAANELGSTNTACTVNVKKYKEAIKKEGEKPFFTKGIVDKWADKGETLKLTCAVVGDPTPDIRWYRNGTLIRTSGRYKLENLYDGTCSLTVVDSKMTDEGIYRCEAENIYGKANTQSTIHVEVPIAKIEPKKIGQGEAPRFVVPLEDLSTLIDSSIELECRVTGDPMPTVKWSKDGAVMLDDPRYVWETDASAGFYKLKIDFAQICDEGTYRCVASNETGSATSKAFVRIDDGKDLSKSPEIYPPFFTISIGDIRVVEGQPLKLECKVEGLPLKSLIWYKDGERILPSDHVHMEMDGEGRARLIIPHCAVEDEGLYRVIATNAIGSAHDKGTAIVKRLPKDHEEYLLNGHQFDLYRAPKVIIPLESCKIPEEGHLALRCKFSGDPRPSIKWFKDGERLYAYGRCQLNESDDGSCELVINNISRFDAGNYRCVAENIYGSARTINEVVVQMKERKPLKDFEEEMREGNAPGFSIPLTVKRVKVGADVVLECLPYGKPFPNITWLKDGIEIDFSDRIKAESTADGIQKLILNDVDFSSEGFYRCVATNEYGTASTKGELNIDDGLGDRSLLMKRVEPVDLEPKESKPRIRPGLYNISAHHGTTIEMQVCVIGWPVPIVKWFKNDEEIKSDGPDGRRLIWEDDRGIHHCIILNCISEDEGDYSVEATNKLGIARSEGGITVIRPREVQLYDEDRSGYPYPPGFIRQLKNKHTFSHMPAIFDCLVVGNPPPQSCGGGSHALIILDTKPEDVGQYMAVARNAYGTAKSSALLDVTIPHLDEIKFNGTTDVTPYLIEEYGFKKQRYAGIPTPPDRGPFIKEVNGHYLTLSWIPTKRTPPRYPQVTYIVEIRELPFKEWVLLDYNIPEPVCKVRNLELGKSYQFRVRAENIYGISDPSPASPPSRLMAPPQPVLDQYKRVIPLLDPYAEKALGEAYAEQYACAPWFAPGVNARKYCAENELLTINLFVSGYPDPNIMWKFRGIDIDASSISSRSHVVTHGGMETTLTVSGFNKEDVGQYQCIATNQYGEAQQSIFVDIGTRPIFLQPLVNKIVTSGKTLRLDVRVGGNPSPELKWMKDWRPIVESSRISFGEEAPYFRSLIITDLMWRDCGIYSAVAINSAGTATTTCSVTVEADGNFNDIQPTEKKLLETKKIKEIYEIDEDDEKNVLA</sequence>
<feature type="domain" description="Ig-like" evidence="7">
    <location>
        <begin position="660"/>
        <end position="750"/>
    </location>
</feature>
<feature type="domain" description="Ig-like" evidence="7">
    <location>
        <begin position="1739"/>
        <end position="1828"/>
    </location>
</feature>
<dbReference type="GO" id="GO:0019899">
    <property type="term" value="F:enzyme binding"/>
    <property type="evidence" value="ECO:0007669"/>
    <property type="project" value="UniProtKB-ARBA"/>
</dbReference>
<keyword evidence="6" id="KW-0393">Immunoglobulin domain</keyword>
<accession>A0A0N4U920</accession>
<evidence type="ECO:0000256" key="4">
    <source>
        <dbReference type="ARBA" id="ARBA00022737"/>
    </source>
</evidence>
<feature type="domain" description="Fibronectin type-III" evidence="8">
    <location>
        <begin position="2619"/>
        <end position="2715"/>
    </location>
</feature>
<evidence type="ECO:0000256" key="3">
    <source>
        <dbReference type="ARBA" id="ARBA00022490"/>
    </source>
</evidence>
<dbReference type="InterPro" id="IPR013783">
    <property type="entry name" value="Ig-like_fold"/>
</dbReference>
<evidence type="ECO:0000256" key="6">
    <source>
        <dbReference type="ARBA" id="ARBA00023319"/>
    </source>
</evidence>
<dbReference type="OrthoDB" id="5969272at2759"/>
<evidence type="ECO:0000313" key="11">
    <source>
        <dbReference type="Proteomes" id="UP000274756"/>
    </source>
</evidence>
<feature type="domain" description="Ig-like" evidence="7">
    <location>
        <begin position="1951"/>
        <end position="2041"/>
    </location>
</feature>
<dbReference type="CDD" id="cd00096">
    <property type="entry name" value="Ig"/>
    <property type="match status" value="6"/>
</dbReference>
<keyword evidence="4" id="KW-0677">Repeat</keyword>
<dbReference type="WBParaSite" id="DME_0000356201-mRNA-1">
    <property type="protein sequence ID" value="DME_0000356201-mRNA-1"/>
    <property type="gene ID" value="DME_0000356201"/>
</dbReference>
<evidence type="ECO:0000313" key="12">
    <source>
        <dbReference type="WBParaSite" id="DME_0000356201-mRNA-1"/>
    </source>
</evidence>